<protein>
    <recommendedName>
        <fullName evidence="6">GTPase HflX</fullName>
    </recommendedName>
    <alternativeName>
        <fullName evidence="6">GTP-binding protein HflX</fullName>
    </alternativeName>
</protein>
<dbReference type="HAMAP" id="MF_00900">
    <property type="entry name" value="GTPase_HflX"/>
    <property type="match status" value="1"/>
</dbReference>
<feature type="binding site" evidence="8">
    <location>
        <position position="232"/>
    </location>
    <ligand>
        <name>Mg(2+)</name>
        <dbReference type="ChEBI" id="CHEBI:18420"/>
    </ligand>
</feature>
<proteinExistence type="inferred from homology"/>
<organism evidence="10 11">
    <name type="scientific">Anaeroplasma bactoclasticum</name>
    <dbReference type="NCBI Taxonomy" id="2088"/>
    <lineage>
        <taxon>Bacteria</taxon>
        <taxon>Bacillati</taxon>
        <taxon>Mycoplasmatota</taxon>
        <taxon>Mollicutes</taxon>
        <taxon>Anaeroplasmatales</taxon>
        <taxon>Anaeroplasmataceae</taxon>
        <taxon>Anaeroplasma</taxon>
    </lineage>
</organism>
<dbReference type="SUPFAM" id="SSF52540">
    <property type="entry name" value="P-loop containing nucleoside triphosphate hydrolases"/>
    <property type="match status" value="1"/>
</dbReference>
<comment type="function">
    <text evidence="6">GTPase that associates with the 50S ribosomal subunit and may have a role during protein synthesis or ribosome biogenesis.</text>
</comment>
<comment type="similarity">
    <text evidence="6">Belongs to the TRAFAC class OBG-HflX-like GTPase superfamily. HflX GTPase family.</text>
</comment>
<feature type="binding site" evidence="8">
    <location>
        <position position="205"/>
    </location>
    <ligand>
        <name>Mg(2+)</name>
        <dbReference type="ChEBI" id="CHEBI:18420"/>
    </ligand>
</feature>
<dbReference type="EMBL" id="QXEV01000030">
    <property type="protein sequence ID" value="RIA64891.1"/>
    <property type="molecule type" value="Genomic_DNA"/>
</dbReference>
<keyword evidence="11" id="KW-1185">Reference proteome</keyword>
<accession>A0A397R399</accession>
<dbReference type="Gene3D" id="3.40.50.300">
    <property type="entry name" value="P-loop containing nucleotide triphosphate hydrolases"/>
    <property type="match status" value="1"/>
</dbReference>
<dbReference type="OrthoDB" id="9812272at2"/>
<dbReference type="RefSeq" id="WP_119016845.1">
    <property type="nucleotide sequence ID" value="NZ_QXEV01000030.1"/>
</dbReference>
<gene>
    <name evidence="6" type="primary">hflX</name>
    <name evidence="10" type="ORF">EI71_01768</name>
</gene>
<dbReference type="PANTHER" id="PTHR10229">
    <property type="entry name" value="GTP-BINDING PROTEIN HFLX"/>
    <property type="match status" value="1"/>
</dbReference>
<keyword evidence="1 6" id="KW-0963">Cytoplasm</keyword>
<comment type="subunit">
    <text evidence="6">Monomer. Associates with the 50S ribosomal subunit.</text>
</comment>
<name>A0A397R399_9MOLU</name>
<dbReference type="Pfam" id="PF13167">
    <property type="entry name" value="GTP-bdg_N"/>
    <property type="match status" value="1"/>
</dbReference>
<dbReference type="Pfam" id="PF01926">
    <property type="entry name" value="MMR_HSR1"/>
    <property type="match status" value="1"/>
</dbReference>
<dbReference type="PANTHER" id="PTHR10229:SF4">
    <property type="entry name" value="GTPASE HFLX"/>
    <property type="match status" value="1"/>
</dbReference>
<dbReference type="Gene3D" id="6.10.250.2860">
    <property type="match status" value="1"/>
</dbReference>
<evidence type="ECO:0000256" key="8">
    <source>
        <dbReference type="PIRSR" id="PIRSR006809-2"/>
    </source>
</evidence>
<dbReference type="Gene3D" id="3.40.50.11060">
    <property type="entry name" value="GTPase HflX, N-terminal domain"/>
    <property type="match status" value="1"/>
</dbReference>
<reference evidence="10 11" key="1">
    <citation type="submission" date="2018-08" db="EMBL/GenBank/DDBJ databases">
        <title>Genomic Encyclopedia of Archaeal and Bacterial Type Strains, Phase II (KMG-II): from individual species to whole genera.</title>
        <authorList>
            <person name="Goeker M."/>
        </authorList>
    </citation>
    <scope>NUCLEOTIDE SEQUENCE [LARGE SCALE GENOMIC DNA]</scope>
    <source>
        <strain evidence="10 11">ATCC 27112</strain>
    </source>
</reference>
<feature type="binding site" evidence="7">
    <location>
        <begin position="198"/>
        <end position="205"/>
    </location>
    <ligand>
        <name>GTP</name>
        <dbReference type="ChEBI" id="CHEBI:37565"/>
    </ligand>
</feature>
<dbReference type="InParanoid" id="A0A397R399"/>
<feature type="binding site" evidence="7">
    <location>
        <begin position="251"/>
        <end position="254"/>
    </location>
    <ligand>
        <name>GTP</name>
        <dbReference type="ChEBI" id="CHEBI:37565"/>
    </ligand>
</feature>
<dbReference type="PROSITE" id="PS51705">
    <property type="entry name" value="G_HFLX"/>
    <property type="match status" value="1"/>
</dbReference>
<feature type="binding site" evidence="7">
    <location>
        <begin position="338"/>
        <end position="340"/>
    </location>
    <ligand>
        <name>GTP</name>
        <dbReference type="ChEBI" id="CHEBI:37565"/>
    </ligand>
</feature>
<evidence type="ECO:0000256" key="1">
    <source>
        <dbReference type="ARBA" id="ARBA00022490"/>
    </source>
</evidence>
<dbReference type="InterPro" id="IPR030394">
    <property type="entry name" value="G_HFLX_dom"/>
</dbReference>
<dbReference type="PIRSF" id="PIRSF006809">
    <property type="entry name" value="GTP-binding_hflX_prd"/>
    <property type="match status" value="1"/>
</dbReference>
<dbReference type="InterPro" id="IPR042108">
    <property type="entry name" value="GTPase_HflX_N_sf"/>
</dbReference>
<sequence>MRALLVGISLENDPYDIDYSLAELKSLAEALDIEVVEKMYQKLERPNAKTYVGSGKLNEIIIAIHAYDIDVLIFNDELSPSQIRNIEELTKIEVIDRSYLILKIFEQRSQTKESYLEIKLAKDLYLLPRVQFLREKEDRIGGGGLTKGKGETQKELDQRHLRNEIVRIKDELERLQKMKSLQVEKRKRNDIPIVALVGYTNAGKSTTMNTILDLCGAKEEKKVLSKDQLFATLSTFNRKVTYNKVDFMLVDTIGFVSKLPHNLINSFYQTLEEVKNADLIIHVLDSSSPYINSQLMVVLNVLYSLNANKIPTIYLFNKWDKTINPNLSMPGAKSLYYSNKTKENLNELMNIILEYVTPSTIRSKILIPYSKGDLANLIEVNCHIYEKEYQAYGTYYDCEIPMKMYSIFHEYDLDTMVS</sequence>
<dbReference type="InterPro" id="IPR016496">
    <property type="entry name" value="GTPase_HflX"/>
</dbReference>
<dbReference type="Proteomes" id="UP000266506">
    <property type="component" value="Unassembled WGS sequence"/>
</dbReference>
<dbReference type="NCBIfam" id="TIGR03156">
    <property type="entry name" value="GTP_HflX"/>
    <property type="match status" value="1"/>
</dbReference>
<dbReference type="FunCoup" id="A0A397R399">
    <property type="interactions" value="282"/>
</dbReference>
<evidence type="ECO:0000256" key="7">
    <source>
        <dbReference type="PIRSR" id="PIRSR006809-1"/>
    </source>
</evidence>
<dbReference type="Pfam" id="PF16360">
    <property type="entry name" value="GTP-bdg_M"/>
    <property type="match status" value="1"/>
</dbReference>
<dbReference type="GO" id="GO:0005525">
    <property type="term" value="F:GTP binding"/>
    <property type="evidence" value="ECO:0007669"/>
    <property type="project" value="UniProtKB-UniRule"/>
</dbReference>
<keyword evidence="2 8" id="KW-0479">Metal-binding</keyword>
<dbReference type="FunFam" id="3.40.50.11060:FF:000001">
    <property type="entry name" value="GTPase HflX"/>
    <property type="match status" value="1"/>
</dbReference>
<dbReference type="PRINTS" id="PR00326">
    <property type="entry name" value="GTP1OBG"/>
</dbReference>
<evidence type="ECO:0000313" key="11">
    <source>
        <dbReference type="Proteomes" id="UP000266506"/>
    </source>
</evidence>
<dbReference type="InterPro" id="IPR006073">
    <property type="entry name" value="GTP-bd"/>
</dbReference>
<comment type="subcellular location">
    <subcellularLocation>
        <location evidence="6">Cytoplasm</location>
    </subcellularLocation>
    <text evidence="6">May associate with membranes.</text>
</comment>
<evidence type="ECO:0000259" key="9">
    <source>
        <dbReference type="PROSITE" id="PS51705"/>
    </source>
</evidence>
<evidence type="ECO:0000256" key="5">
    <source>
        <dbReference type="ARBA" id="ARBA00023134"/>
    </source>
</evidence>
<dbReference type="InterPro" id="IPR025121">
    <property type="entry name" value="GTPase_HflX_N"/>
</dbReference>
<evidence type="ECO:0000256" key="4">
    <source>
        <dbReference type="ARBA" id="ARBA00022842"/>
    </source>
</evidence>
<keyword evidence="4 8" id="KW-0460">Magnesium</keyword>
<keyword evidence="3 6" id="KW-0547">Nucleotide-binding</keyword>
<dbReference type="GO" id="GO:0046872">
    <property type="term" value="F:metal ion binding"/>
    <property type="evidence" value="ECO:0007669"/>
    <property type="project" value="UniProtKB-KW"/>
</dbReference>
<dbReference type="InterPro" id="IPR027417">
    <property type="entry name" value="P-loop_NTPase"/>
</dbReference>
<evidence type="ECO:0000256" key="3">
    <source>
        <dbReference type="ARBA" id="ARBA00022741"/>
    </source>
</evidence>
<comment type="cofactor">
    <cofactor evidence="8">
        <name>Mg(2+)</name>
        <dbReference type="ChEBI" id="CHEBI:18420"/>
    </cofactor>
</comment>
<keyword evidence="5 6" id="KW-0342">GTP-binding</keyword>
<dbReference type="GO" id="GO:0003924">
    <property type="term" value="F:GTPase activity"/>
    <property type="evidence" value="ECO:0007669"/>
    <property type="project" value="UniProtKB-UniRule"/>
</dbReference>
<comment type="caution">
    <text evidence="10">The sequence shown here is derived from an EMBL/GenBank/DDBJ whole genome shotgun (WGS) entry which is preliminary data.</text>
</comment>
<feature type="domain" description="Hflx-type G" evidence="9">
    <location>
        <begin position="192"/>
        <end position="360"/>
    </location>
</feature>
<dbReference type="InterPro" id="IPR032305">
    <property type="entry name" value="GTP-bd_M"/>
</dbReference>
<evidence type="ECO:0000313" key="10">
    <source>
        <dbReference type="EMBL" id="RIA64891.1"/>
    </source>
</evidence>
<evidence type="ECO:0000256" key="2">
    <source>
        <dbReference type="ARBA" id="ARBA00022723"/>
    </source>
</evidence>
<feature type="binding site" evidence="7">
    <location>
        <begin position="230"/>
        <end position="234"/>
    </location>
    <ligand>
        <name>GTP</name>
        <dbReference type="ChEBI" id="CHEBI:37565"/>
    </ligand>
</feature>
<dbReference type="CDD" id="cd01878">
    <property type="entry name" value="HflX"/>
    <property type="match status" value="1"/>
</dbReference>
<feature type="binding site" evidence="7">
    <location>
        <begin position="317"/>
        <end position="320"/>
    </location>
    <ligand>
        <name>GTP</name>
        <dbReference type="ChEBI" id="CHEBI:37565"/>
    </ligand>
</feature>
<dbReference type="GO" id="GO:0005737">
    <property type="term" value="C:cytoplasm"/>
    <property type="evidence" value="ECO:0007669"/>
    <property type="project" value="UniProtKB-SubCell"/>
</dbReference>
<evidence type="ECO:0000256" key="6">
    <source>
        <dbReference type="HAMAP-Rule" id="MF_00900"/>
    </source>
</evidence>
<dbReference type="AlphaFoldDB" id="A0A397R399"/>
<dbReference type="GO" id="GO:0043022">
    <property type="term" value="F:ribosome binding"/>
    <property type="evidence" value="ECO:0007669"/>
    <property type="project" value="TreeGrafter"/>
</dbReference>